<dbReference type="PANTHER" id="PTHR21515:SF10">
    <property type="entry name" value="MAJOR SPERM PROTEIN"/>
    <property type="match status" value="1"/>
</dbReference>
<evidence type="ECO:0000313" key="5">
    <source>
        <dbReference type="EMBL" id="CAP24885.2"/>
    </source>
</evidence>
<dbReference type="STRING" id="6238.A8WW76"/>
<evidence type="ECO:0000313" key="7">
    <source>
        <dbReference type="WormBase" id="CBG04099"/>
    </source>
</evidence>
<feature type="domain" description="MSP" evidence="4">
    <location>
        <begin position="84"/>
        <end position="194"/>
    </location>
</feature>
<dbReference type="InterPro" id="IPR013783">
    <property type="entry name" value="Ig-like_fold"/>
</dbReference>
<evidence type="ECO:0000259" key="4">
    <source>
        <dbReference type="PROSITE" id="PS50202"/>
    </source>
</evidence>
<dbReference type="SUPFAM" id="SSF49354">
    <property type="entry name" value="PapD-like"/>
    <property type="match status" value="1"/>
</dbReference>
<gene>
    <name evidence="5 7" type="ORF">CBG04099</name>
    <name evidence="5" type="ORF">CBG_04099</name>
</gene>
<reference evidence="5 6" key="1">
    <citation type="journal article" date="2003" name="PLoS Biol.">
        <title>The genome sequence of Caenorhabditis briggsae: a platform for comparative genomics.</title>
        <authorList>
            <person name="Stein L.D."/>
            <person name="Bao Z."/>
            <person name="Blasiar D."/>
            <person name="Blumenthal T."/>
            <person name="Brent M.R."/>
            <person name="Chen N."/>
            <person name="Chinwalla A."/>
            <person name="Clarke L."/>
            <person name="Clee C."/>
            <person name="Coghlan A."/>
            <person name="Coulson A."/>
            <person name="D'Eustachio P."/>
            <person name="Fitch D.H."/>
            <person name="Fulton L.A."/>
            <person name="Fulton R.E."/>
            <person name="Griffiths-Jones S."/>
            <person name="Harris T.W."/>
            <person name="Hillier L.W."/>
            <person name="Kamath R."/>
            <person name="Kuwabara P.E."/>
            <person name="Mardis E.R."/>
            <person name="Marra M.A."/>
            <person name="Miner T.L."/>
            <person name="Minx P."/>
            <person name="Mullikin J.C."/>
            <person name="Plumb R.W."/>
            <person name="Rogers J."/>
            <person name="Schein J.E."/>
            <person name="Sohrmann M."/>
            <person name="Spieth J."/>
            <person name="Stajich J.E."/>
            <person name="Wei C."/>
            <person name="Willey D."/>
            <person name="Wilson R.K."/>
            <person name="Durbin R."/>
            <person name="Waterston R.H."/>
        </authorList>
    </citation>
    <scope>NUCLEOTIDE SEQUENCE [LARGE SCALE GENOMIC DNA]</scope>
    <source>
        <strain evidence="5 6">AF16</strain>
    </source>
</reference>
<dbReference type="EMBL" id="HE600956">
    <property type="protein sequence ID" value="CAP24885.2"/>
    <property type="molecule type" value="Genomic_DNA"/>
</dbReference>
<dbReference type="WormBase" id="CBG04099">
    <property type="protein sequence ID" value="CBP14980"/>
    <property type="gene ID" value="WBGene00026839"/>
</dbReference>
<dbReference type="Pfam" id="PF00635">
    <property type="entry name" value="Motile_Sperm"/>
    <property type="match status" value="1"/>
</dbReference>
<keyword evidence="6" id="KW-1185">Reference proteome</keyword>
<protein>
    <recommendedName>
        <fullName evidence="1">Major sperm protein</fullName>
    </recommendedName>
</protein>
<dbReference type="Gene3D" id="2.60.40.10">
    <property type="entry name" value="Immunoglobulins"/>
    <property type="match status" value="1"/>
</dbReference>
<proteinExistence type="predicted"/>
<feature type="region of interest" description="Disordered" evidence="2">
    <location>
        <begin position="26"/>
        <end position="94"/>
    </location>
</feature>
<evidence type="ECO:0000313" key="6">
    <source>
        <dbReference type="Proteomes" id="UP000008549"/>
    </source>
</evidence>
<evidence type="ECO:0000256" key="3">
    <source>
        <dbReference type="SAM" id="SignalP"/>
    </source>
</evidence>
<organism evidence="5 6">
    <name type="scientific">Caenorhabditis briggsae</name>
    <dbReference type="NCBI Taxonomy" id="6238"/>
    <lineage>
        <taxon>Eukaryota</taxon>
        <taxon>Metazoa</taxon>
        <taxon>Ecdysozoa</taxon>
        <taxon>Nematoda</taxon>
        <taxon>Chromadorea</taxon>
        <taxon>Rhabditida</taxon>
        <taxon>Rhabditina</taxon>
        <taxon>Rhabditomorpha</taxon>
        <taxon>Rhabditoidea</taxon>
        <taxon>Rhabditidae</taxon>
        <taxon>Peloderinae</taxon>
        <taxon>Caenorhabditis</taxon>
    </lineage>
</organism>
<accession>A8WW76</accession>
<dbReference type="AlphaFoldDB" id="A8WW76"/>
<dbReference type="OMA" id="ISCFWIT"/>
<feature type="chain" id="PRO_5002731453" description="Major sperm protein" evidence="3">
    <location>
        <begin position="24"/>
        <end position="194"/>
    </location>
</feature>
<dbReference type="HOGENOM" id="CLU_059627_0_0_1"/>
<dbReference type="RefSeq" id="XP_045092585.1">
    <property type="nucleotide sequence ID" value="XM_045243230.1"/>
</dbReference>
<evidence type="ECO:0000256" key="2">
    <source>
        <dbReference type="SAM" id="MobiDB-lite"/>
    </source>
</evidence>
<dbReference type="eggNOG" id="ENOG502SEH0">
    <property type="taxonomic scope" value="Eukaryota"/>
</dbReference>
<dbReference type="InterPro" id="IPR008962">
    <property type="entry name" value="PapD-like_sf"/>
</dbReference>
<keyword evidence="1" id="KW-0963">Cytoplasm</keyword>
<feature type="signal peptide" evidence="3">
    <location>
        <begin position="1"/>
        <end position="23"/>
    </location>
</feature>
<comment type="function">
    <text evidence="1">Central component in molecular interactions underlying sperm crawling. Forms an extensive filament system that extends from sperm villipoda, along the leading edge of the pseudopod.</text>
</comment>
<dbReference type="Proteomes" id="UP000008549">
    <property type="component" value="Unassembled WGS sequence"/>
</dbReference>
<reference evidence="5 6" key="2">
    <citation type="journal article" date="2011" name="PLoS Genet.">
        <title>Caenorhabditis briggsae recombinant inbred line genotypes reveal inter-strain incompatibility and the evolution of recombination.</title>
        <authorList>
            <person name="Ross J.A."/>
            <person name="Koboldt D.C."/>
            <person name="Staisch J.E."/>
            <person name="Chamberlin H.M."/>
            <person name="Gupta B.P."/>
            <person name="Miller R.D."/>
            <person name="Baird S.E."/>
            <person name="Haag E.S."/>
        </authorList>
    </citation>
    <scope>NUCLEOTIDE SEQUENCE [LARGE SCALE GENOMIC DNA]</scope>
    <source>
        <strain evidence="5 6">AF16</strain>
    </source>
</reference>
<dbReference type="CTD" id="8581491"/>
<keyword evidence="1" id="KW-0206">Cytoskeleton</keyword>
<feature type="compositionally biased region" description="Basic and acidic residues" evidence="2">
    <location>
        <begin position="62"/>
        <end position="73"/>
    </location>
</feature>
<evidence type="ECO:0000256" key="1">
    <source>
        <dbReference type="RuleBase" id="RU003425"/>
    </source>
</evidence>
<dbReference type="PROSITE" id="PS50202">
    <property type="entry name" value="MSP"/>
    <property type="match status" value="1"/>
</dbReference>
<keyword evidence="3" id="KW-0732">Signal</keyword>
<dbReference type="PANTHER" id="PTHR21515">
    <property type="entry name" value="MAJOR SPERM PROTEIN"/>
    <property type="match status" value="1"/>
</dbReference>
<sequence>MAFDTLLLCGFLIISCFWITVCGGKKKKNQKKPPGKSTETAKPLVVPDNKADKSKKSAKSNKKPEEKKEDKASDGNQGGPEKPHISADPPGPLIFRADQSAQSKVTLKNIHDKKVMFKLKLSDNVAFQVNPVFGVLEPGKTIDVAVTHRKSAPKEGKMVIVNTVLTGDEKKVAELFKQVTKPTGGLVTVKWIAK</sequence>
<name>A8WW76_CAEBR</name>
<dbReference type="KEGG" id="cbr:CBG_04099"/>
<dbReference type="GeneID" id="8581491"/>
<dbReference type="InParanoid" id="A8WW76"/>
<dbReference type="InterPro" id="IPR000535">
    <property type="entry name" value="MSP_dom"/>
</dbReference>